<reference evidence="2" key="1">
    <citation type="journal article" date="2022" name="Mol. Ecol. Resour.">
        <title>The genomes of chicory, endive, great burdock and yacon provide insights into Asteraceae palaeo-polyploidization history and plant inulin production.</title>
        <authorList>
            <person name="Fan W."/>
            <person name="Wang S."/>
            <person name="Wang H."/>
            <person name="Wang A."/>
            <person name="Jiang F."/>
            <person name="Liu H."/>
            <person name="Zhao H."/>
            <person name="Xu D."/>
            <person name="Zhang Y."/>
        </authorList>
    </citation>
    <scope>NUCLEOTIDE SEQUENCE [LARGE SCALE GENOMIC DNA]</scope>
    <source>
        <strain evidence="2">cv. Yunnan</strain>
    </source>
</reference>
<protein>
    <submittedName>
        <fullName evidence="1">Uncharacterized protein</fullName>
    </submittedName>
</protein>
<gene>
    <name evidence="1" type="ORF">L1987_18443</name>
</gene>
<comment type="caution">
    <text evidence="1">The sequence shown here is derived from an EMBL/GenBank/DDBJ whole genome shotgun (WGS) entry which is preliminary data.</text>
</comment>
<evidence type="ECO:0000313" key="2">
    <source>
        <dbReference type="Proteomes" id="UP001056120"/>
    </source>
</evidence>
<reference evidence="1 2" key="2">
    <citation type="journal article" date="2022" name="Mol. Ecol. Resour.">
        <title>The genomes of chicory, endive, great burdock and yacon provide insights into Asteraceae paleo-polyploidization history and plant inulin production.</title>
        <authorList>
            <person name="Fan W."/>
            <person name="Wang S."/>
            <person name="Wang H."/>
            <person name="Wang A."/>
            <person name="Jiang F."/>
            <person name="Liu H."/>
            <person name="Zhao H."/>
            <person name="Xu D."/>
            <person name="Zhang Y."/>
        </authorList>
    </citation>
    <scope>NUCLEOTIDE SEQUENCE [LARGE SCALE GENOMIC DNA]</scope>
    <source>
        <strain evidence="2">cv. Yunnan</strain>
        <tissue evidence="1">Leaves</tissue>
    </source>
</reference>
<accession>A0ACB9J035</accession>
<organism evidence="1 2">
    <name type="scientific">Smallanthus sonchifolius</name>
    <dbReference type="NCBI Taxonomy" id="185202"/>
    <lineage>
        <taxon>Eukaryota</taxon>
        <taxon>Viridiplantae</taxon>
        <taxon>Streptophyta</taxon>
        <taxon>Embryophyta</taxon>
        <taxon>Tracheophyta</taxon>
        <taxon>Spermatophyta</taxon>
        <taxon>Magnoliopsida</taxon>
        <taxon>eudicotyledons</taxon>
        <taxon>Gunneridae</taxon>
        <taxon>Pentapetalae</taxon>
        <taxon>asterids</taxon>
        <taxon>campanulids</taxon>
        <taxon>Asterales</taxon>
        <taxon>Asteraceae</taxon>
        <taxon>Asteroideae</taxon>
        <taxon>Heliantheae alliance</taxon>
        <taxon>Millerieae</taxon>
        <taxon>Smallanthus</taxon>
    </lineage>
</organism>
<evidence type="ECO:0000313" key="1">
    <source>
        <dbReference type="EMBL" id="KAI3813712.1"/>
    </source>
</evidence>
<proteinExistence type="predicted"/>
<keyword evidence="2" id="KW-1185">Reference proteome</keyword>
<dbReference type="EMBL" id="CM042023">
    <property type="protein sequence ID" value="KAI3813712.1"/>
    <property type="molecule type" value="Genomic_DNA"/>
</dbReference>
<sequence>MRNQKASLQIIENQVGQIAQLLSERPQGNLPSNTVPNPNAHVMAITLRNGKTTEKESEPISQPIIEKEEIPVEMHKKQVPASKRRPKELTMTYVPPISYPGRLKMDRMETQYGKFLGLVEQLHVNLPFVEAFAENDKLKKEVEEVVLKKQDDEANKKEEMNCTLCASKLPIQKVTPEEESSYFTNMDQVEVITTNPKKLVVTLQPLLDSSNKEQIQENLASWLEESVSEEHKVKDELVEILDMEAQEGWSDPTGIPTTPESTAQIPPPVHVIPSWEDEFGDELLGVPLVEVNGEQFDLIGDLDDLEALLFGKPTMVVKKELHQGMELQVDGFTNKQITKAMGIDHKCSHDIAGSCGHQSHFGPPMFRGVLVSFPPFTLHNCLLLFTLRAITHWQTKQERNGDRRNKNHLFVELKKKEHHEKKKKKDMKDAEIVEVGLMKKNVVKSQTTSEHEYTELIKWGAIRLKAERSLRKDSFVYLKVNEEERFLEMRFSLDNLTLNESSD</sequence>
<dbReference type="Proteomes" id="UP001056120">
    <property type="component" value="Linkage Group LG06"/>
</dbReference>
<name>A0ACB9J035_9ASTR</name>